<dbReference type="AlphaFoldDB" id="A0A9N9LKE1"/>
<evidence type="ECO:0000313" key="2">
    <source>
        <dbReference type="Proteomes" id="UP000701801"/>
    </source>
</evidence>
<gene>
    <name evidence="1" type="ORF">HYALB_00010079</name>
</gene>
<accession>A0A9N9LKE1</accession>
<dbReference type="EMBL" id="CAJVRM010000085">
    <property type="protein sequence ID" value="CAG8973959.1"/>
    <property type="molecule type" value="Genomic_DNA"/>
</dbReference>
<sequence>MRIFDYIIGCVNIHDHRIYGYSPPKSQKPDLIKALRGEPILYKEALEVFAKNFLFRLSLPEDLVGNKIPFQWIRQLSLRSKEKVPNLPETQPYVYQRRDLRSYAFSLSDKQKYPYFPALVDLHMSIDVYGRD</sequence>
<reference evidence="1" key="1">
    <citation type="submission" date="2021-07" db="EMBL/GenBank/DDBJ databases">
        <authorList>
            <person name="Durling M."/>
        </authorList>
    </citation>
    <scope>NUCLEOTIDE SEQUENCE</scope>
</reference>
<evidence type="ECO:0000313" key="1">
    <source>
        <dbReference type="EMBL" id="CAG8973959.1"/>
    </source>
</evidence>
<protein>
    <submittedName>
        <fullName evidence="1">Uncharacterized protein</fullName>
    </submittedName>
</protein>
<organism evidence="1 2">
    <name type="scientific">Hymenoscyphus albidus</name>
    <dbReference type="NCBI Taxonomy" id="595503"/>
    <lineage>
        <taxon>Eukaryota</taxon>
        <taxon>Fungi</taxon>
        <taxon>Dikarya</taxon>
        <taxon>Ascomycota</taxon>
        <taxon>Pezizomycotina</taxon>
        <taxon>Leotiomycetes</taxon>
        <taxon>Helotiales</taxon>
        <taxon>Helotiaceae</taxon>
        <taxon>Hymenoscyphus</taxon>
    </lineage>
</organism>
<comment type="caution">
    <text evidence="1">The sequence shown here is derived from an EMBL/GenBank/DDBJ whole genome shotgun (WGS) entry which is preliminary data.</text>
</comment>
<proteinExistence type="predicted"/>
<name>A0A9N9LKE1_9HELO</name>
<dbReference type="Proteomes" id="UP000701801">
    <property type="component" value="Unassembled WGS sequence"/>
</dbReference>
<keyword evidence="2" id="KW-1185">Reference proteome</keyword>